<dbReference type="EMBL" id="AAOH01000003">
    <property type="protein sequence ID" value="EAR28802.1"/>
    <property type="molecule type" value="Genomic_DNA"/>
</dbReference>
<dbReference type="STRING" id="87626.PTD2_07159"/>
<dbReference type="eggNOG" id="ENOG502Z8J0">
    <property type="taxonomic scope" value="Bacteria"/>
</dbReference>
<evidence type="ECO:0000256" key="1">
    <source>
        <dbReference type="SAM" id="SignalP"/>
    </source>
</evidence>
<evidence type="ECO:0000313" key="3">
    <source>
        <dbReference type="Proteomes" id="UP000006201"/>
    </source>
</evidence>
<dbReference type="HOGENOM" id="CLU_061973_0_0_6"/>
<dbReference type="Pfam" id="PF11301">
    <property type="entry name" value="DUF3103"/>
    <property type="match status" value="1"/>
</dbReference>
<gene>
    <name evidence="2" type="ORF">PTD2_07159</name>
</gene>
<keyword evidence="3" id="KW-1185">Reference proteome</keyword>
<accession>A4C887</accession>
<evidence type="ECO:0000313" key="2">
    <source>
        <dbReference type="EMBL" id="EAR28802.1"/>
    </source>
</evidence>
<name>A4C887_9GAMM</name>
<feature type="signal peptide" evidence="1">
    <location>
        <begin position="1"/>
        <end position="23"/>
    </location>
</feature>
<dbReference type="Proteomes" id="UP000006201">
    <property type="component" value="Unassembled WGS sequence"/>
</dbReference>
<dbReference type="AlphaFoldDB" id="A4C887"/>
<keyword evidence="1" id="KW-0732">Signal</keyword>
<evidence type="ECO:0008006" key="4">
    <source>
        <dbReference type="Google" id="ProtNLM"/>
    </source>
</evidence>
<sequence length="387" mass="43431">MTTTITKLAALIALTCSAATALAIEAAPLTAMNNDPTTEIAQQQSVFAVKRSLAKKIALNYATFAPQMKQQLSQYNLTMDAQQLSSLAIPKSLNLAQANHVIQQLKGLPNNTDNLLQLRLAHSDMLVDWQQGKAPLFAFAPQGNDKYWTEIEAFDQFGQIHILAVDELPQQPTFIIELDGKKTHQAGLAVMKQILTANQPQIQAPMMQTQDTAEPLSTSVLNKIRLNDDEEPWISGAAEVYGIVTGIDPSRDKPILDVVDLPYLDHDKTDYYPNQVLIHWQRYRWQAVDLLLMEQDDNTNYKTLASKLLEIAEQIMRTIPDPQVQGYAIIPKLTNELIKAMPDGWFTNDDDYLDVFYTLFENQNYHDHRGASSNATITLTPLTINPR</sequence>
<protein>
    <recommendedName>
        <fullName evidence="4">DUF3103 domain-containing protein</fullName>
    </recommendedName>
</protein>
<dbReference type="OrthoDB" id="6190837at2"/>
<dbReference type="InterPro" id="IPR021452">
    <property type="entry name" value="DUF3103"/>
</dbReference>
<reference evidence="2 3" key="1">
    <citation type="submission" date="2006-02" db="EMBL/GenBank/DDBJ databases">
        <authorList>
            <person name="Moran M.A."/>
            <person name="Kjelleberg S."/>
            <person name="Egan S."/>
            <person name="Saunders N."/>
            <person name="Thomas T."/>
            <person name="Ferriera S."/>
            <person name="Johnson J."/>
            <person name="Kravitz S."/>
            <person name="Halpern A."/>
            <person name="Remington K."/>
            <person name="Beeson K."/>
            <person name="Tran B."/>
            <person name="Rogers Y.-H."/>
            <person name="Friedman R."/>
            <person name="Venter J.C."/>
        </authorList>
    </citation>
    <scope>NUCLEOTIDE SEQUENCE [LARGE SCALE GENOMIC DNA]</scope>
    <source>
        <strain evidence="2 3">D2</strain>
    </source>
</reference>
<proteinExistence type="predicted"/>
<feature type="chain" id="PRO_5002666020" description="DUF3103 domain-containing protein" evidence="1">
    <location>
        <begin position="24"/>
        <end position="387"/>
    </location>
</feature>
<organism evidence="2 3">
    <name type="scientific">Pseudoalteromonas tunicata D2</name>
    <dbReference type="NCBI Taxonomy" id="87626"/>
    <lineage>
        <taxon>Bacteria</taxon>
        <taxon>Pseudomonadati</taxon>
        <taxon>Pseudomonadota</taxon>
        <taxon>Gammaproteobacteria</taxon>
        <taxon>Alteromonadales</taxon>
        <taxon>Pseudoalteromonadaceae</taxon>
        <taxon>Pseudoalteromonas</taxon>
    </lineage>
</organism>
<comment type="caution">
    <text evidence="2">The sequence shown here is derived from an EMBL/GenBank/DDBJ whole genome shotgun (WGS) entry which is preliminary data.</text>
</comment>
<dbReference type="RefSeq" id="WP_009838064.1">
    <property type="nucleotide sequence ID" value="NZ_AAOH01000003.1"/>
</dbReference>